<proteinExistence type="inferred from homology"/>
<sequence length="250" mass="25859">MRRSAPASGRASTARGWQLAGVGVCLVGGVLLGTTRAWSQDTEVRDRSVDLAGLVGDAQARVTAAESTAASLQQAVAGQAASDLAPQVGRAREQAAGLEAAAGLTAVHGPGLRVSLDDAPRDQDGNYPEGVDPDDLVVHQQDVQAVVNALWAGGAEAMMIMDQRVVTTSAVRCIGNTLLLQGRTYSPPFLITAIGDADRMGAALAVQPGVLLFQQYVDGFGLGYQVETMDDVTLPAYGGLLRMTAARESG</sequence>
<evidence type="ECO:0000256" key="1">
    <source>
        <dbReference type="ARBA" id="ARBA00009108"/>
    </source>
</evidence>
<comment type="caution">
    <text evidence="2">The sequence shown here is derived from an EMBL/GenBank/DDBJ whole genome shotgun (WGS) entry which is preliminary data.</text>
</comment>
<reference evidence="2 3" key="1">
    <citation type="submission" date="2019-11" db="EMBL/GenBank/DDBJ databases">
        <authorList>
            <person name="Jiang L.-Q."/>
        </authorList>
    </citation>
    <scope>NUCLEOTIDE SEQUENCE [LARGE SCALE GENOMIC DNA]</scope>
    <source>
        <strain evidence="2 3">YIM 132087</strain>
    </source>
</reference>
<dbReference type="PANTHER" id="PTHR37313:SF4">
    <property type="entry name" value="CONSERVED MEMBRANE PROTEIN-RELATED"/>
    <property type="match status" value="1"/>
</dbReference>
<dbReference type="Pfam" id="PF05949">
    <property type="entry name" value="DUF881"/>
    <property type="match status" value="1"/>
</dbReference>
<dbReference type="Gene3D" id="3.30.70.1880">
    <property type="entry name" value="Protein of unknown function DUF881"/>
    <property type="match status" value="1"/>
</dbReference>
<dbReference type="InterPro" id="IPR010273">
    <property type="entry name" value="DUF881"/>
</dbReference>
<dbReference type="RefSeq" id="WP_154768773.1">
    <property type="nucleotide sequence ID" value="NZ_WLYK01000005.1"/>
</dbReference>
<dbReference type="PANTHER" id="PTHR37313">
    <property type="entry name" value="UPF0749 PROTEIN RV1825"/>
    <property type="match status" value="1"/>
</dbReference>
<evidence type="ECO:0000313" key="3">
    <source>
        <dbReference type="Proteomes" id="UP000460221"/>
    </source>
</evidence>
<comment type="similarity">
    <text evidence="1">Belongs to the UPF0749 family.</text>
</comment>
<gene>
    <name evidence="2" type="ORF">GIS00_12435</name>
</gene>
<dbReference type="GO" id="GO:0005886">
    <property type="term" value="C:plasma membrane"/>
    <property type="evidence" value="ECO:0007669"/>
    <property type="project" value="TreeGrafter"/>
</dbReference>
<name>A0A7K1FKS0_9ACTN</name>
<accession>A0A7K1FKS0</accession>
<dbReference type="AlphaFoldDB" id="A0A7K1FKS0"/>
<dbReference type="Proteomes" id="UP000460221">
    <property type="component" value="Unassembled WGS sequence"/>
</dbReference>
<keyword evidence="3" id="KW-1185">Reference proteome</keyword>
<evidence type="ECO:0000313" key="2">
    <source>
        <dbReference type="EMBL" id="MTD14747.1"/>
    </source>
</evidence>
<dbReference type="EMBL" id="WLYK01000005">
    <property type="protein sequence ID" value="MTD14747.1"/>
    <property type="molecule type" value="Genomic_DNA"/>
</dbReference>
<protein>
    <submittedName>
        <fullName evidence="2">DUF881 domain-containing protein</fullName>
    </submittedName>
</protein>
<organism evidence="2 3">
    <name type="scientific">Nakamurella alba</name>
    <dbReference type="NCBI Taxonomy" id="2665158"/>
    <lineage>
        <taxon>Bacteria</taxon>
        <taxon>Bacillati</taxon>
        <taxon>Actinomycetota</taxon>
        <taxon>Actinomycetes</taxon>
        <taxon>Nakamurellales</taxon>
        <taxon>Nakamurellaceae</taxon>
        <taxon>Nakamurella</taxon>
    </lineage>
</organism>